<evidence type="ECO:0000256" key="1">
    <source>
        <dbReference type="SAM" id="Coils"/>
    </source>
</evidence>
<proteinExistence type="predicted"/>
<organism evidence="3 4">
    <name type="scientific">Bacteroides fragilis</name>
    <dbReference type="NCBI Taxonomy" id="817"/>
    <lineage>
        <taxon>Bacteria</taxon>
        <taxon>Pseudomonadati</taxon>
        <taxon>Bacteroidota</taxon>
        <taxon>Bacteroidia</taxon>
        <taxon>Bacteroidales</taxon>
        <taxon>Bacteroidaceae</taxon>
        <taxon>Bacteroides</taxon>
    </lineage>
</organism>
<evidence type="ECO:0000256" key="2">
    <source>
        <dbReference type="SAM" id="SignalP"/>
    </source>
</evidence>
<gene>
    <name evidence="3" type="ORF">DWW08_23205</name>
</gene>
<evidence type="ECO:0000313" key="4">
    <source>
        <dbReference type="Proteomes" id="UP000286270"/>
    </source>
</evidence>
<feature type="chain" id="PRO_5018978047" description="Lipoprotein" evidence="2">
    <location>
        <begin position="20"/>
        <end position="537"/>
    </location>
</feature>
<keyword evidence="1" id="KW-0175">Coiled coil</keyword>
<evidence type="ECO:0000313" key="3">
    <source>
        <dbReference type="EMBL" id="RGV47138.1"/>
    </source>
</evidence>
<sequence length="537" mass="58449">MKKKLVMVAVLLGALSLGACVDNNESASVEAVRNAKAEQLMSIANLNNANADAKKAVSAAEVALKEAEAAYKKAQAEAAQAEADQQKLLLEKAQATLEMEIEALKLQAEAELNAAKAQLEQAKADLIAALDKVDQAEKKRIKDLLGKAEELLGDINEERSSLVTAKNDLAKLNAGLITAEEVRKQTIAEQEEIKATAQALITEYEKYSQEDKANAEAAAKEANSKKIALGKIREEKNTASIIANNDYNTASGNAFNCHFVQALQDMGSNYYTVEYVNSESVSYTNDDATTGQVWKNGYQKYVANVDLIQEEVKSYSRGLAVAEKKLADAKSELTKAKETDTYKNYAKAVTDAQKKYDEAQTGTEKEQALYELQAAEQTLKSYIQPYESGITSAEGEVEDKTESLAEWNEYVDIVTGDDSKAYETLIKSLVTAIDNLLDANIAYGKANHNYTVQAQLTSALENVANGLSDYAELIQAQKIVITRADEVIADASTIVTKEQAIANKEKEIAQLENSLSVNEPIYADYLAQIKALVESAE</sequence>
<feature type="coiled-coil region" evidence="1">
    <location>
        <begin position="43"/>
        <end position="139"/>
    </location>
</feature>
<dbReference type="PROSITE" id="PS51257">
    <property type="entry name" value="PROKAR_LIPOPROTEIN"/>
    <property type="match status" value="1"/>
</dbReference>
<dbReference type="RefSeq" id="WP_122143704.1">
    <property type="nucleotide sequence ID" value="NZ_JAFKPL010000020.1"/>
</dbReference>
<keyword evidence="2" id="KW-0732">Signal</keyword>
<dbReference type="AlphaFoldDB" id="A0A412XPS7"/>
<dbReference type="Proteomes" id="UP000286270">
    <property type="component" value="Unassembled WGS sequence"/>
</dbReference>
<evidence type="ECO:0008006" key="5">
    <source>
        <dbReference type="Google" id="ProtNLM"/>
    </source>
</evidence>
<protein>
    <recommendedName>
        <fullName evidence="5">Lipoprotein</fullName>
    </recommendedName>
</protein>
<name>A0A412XPS7_BACFG</name>
<reference evidence="3 4" key="1">
    <citation type="submission" date="2018-08" db="EMBL/GenBank/DDBJ databases">
        <title>A genome reference for cultivated species of the human gut microbiota.</title>
        <authorList>
            <person name="Zou Y."/>
            <person name="Xue W."/>
            <person name="Luo G."/>
        </authorList>
    </citation>
    <scope>NUCLEOTIDE SEQUENCE [LARGE SCALE GENOMIC DNA]</scope>
    <source>
        <strain evidence="3 4">AF14-26</strain>
    </source>
</reference>
<feature type="signal peptide" evidence="2">
    <location>
        <begin position="1"/>
        <end position="19"/>
    </location>
</feature>
<comment type="caution">
    <text evidence="3">The sequence shown here is derived from an EMBL/GenBank/DDBJ whole genome shotgun (WGS) entry which is preliminary data.</text>
</comment>
<dbReference type="EMBL" id="QRZH01000042">
    <property type="protein sequence ID" value="RGV47138.1"/>
    <property type="molecule type" value="Genomic_DNA"/>
</dbReference>
<feature type="coiled-coil region" evidence="1">
    <location>
        <begin position="312"/>
        <end position="339"/>
    </location>
</feature>
<accession>A0A412XPS7</accession>